<keyword evidence="3" id="KW-1185">Reference proteome</keyword>
<protein>
    <submittedName>
        <fullName evidence="2">Uncharacterized protein</fullName>
    </submittedName>
</protein>
<feature type="region of interest" description="Disordered" evidence="1">
    <location>
        <begin position="32"/>
        <end position="64"/>
    </location>
</feature>
<name>A0A812U6N0_9DINO</name>
<dbReference type="OrthoDB" id="10399912at2759"/>
<evidence type="ECO:0000256" key="1">
    <source>
        <dbReference type="SAM" id="MobiDB-lite"/>
    </source>
</evidence>
<dbReference type="AlphaFoldDB" id="A0A812U6N0"/>
<organism evidence="2 3">
    <name type="scientific">Symbiodinium natans</name>
    <dbReference type="NCBI Taxonomy" id="878477"/>
    <lineage>
        <taxon>Eukaryota</taxon>
        <taxon>Sar</taxon>
        <taxon>Alveolata</taxon>
        <taxon>Dinophyceae</taxon>
        <taxon>Suessiales</taxon>
        <taxon>Symbiodiniaceae</taxon>
        <taxon>Symbiodinium</taxon>
    </lineage>
</organism>
<dbReference type="Proteomes" id="UP000604046">
    <property type="component" value="Unassembled WGS sequence"/>
</dbReference>
<sequence length="416" mass="44223">MAVHAPSPRALSPSAAELEEILSFLPPNAVRWAESDSSPSPSHSEARHRASASKQASAPEGHFRLACPHRAELPAELPFDSGPRGHPALPLYALARSTAVARKTSLDHAASSGEGLRVDWADPCPNKSFPAIRHPAPRGRPLRKYFSSVTLTESARSQDGGCVPAADVADAPALAAGPPAFPGRGLRRYVNPVRDAEKREAPETQSPKSLKSSEGFPEVFAGFSRSTDQEGLDKASWPAWRSSSKAALADMRHPPRSRLRRRPESAPCISSLLNPTSLRSSAGDVSAVQAEAGTVGGAGDVEAVPRAGRLCAEDAMARPLPAATTSDCLPQLAAWTMFAKQFRGHSGGPLELIARLPCKRYALPKAKGMQDMPYVLKEPYPAAPSDSLCSNIYNINALIASRRRALSKSGIVDAMC</sequence>
<reference evidence="2" key="1">
    <citation type="submission" date="2021-02" db="EMBL/GenBank/DDBJ databases">
        <authorList>
            <person name="Dougan E. K."/>
            <person name="Rhodes N."/>
            <person name="Thang M."/>
            <person name="Chan C."/>
        </authorList>
    </citation>
    <scope>NUCLEOTIDE SEQUENCE</scope>
</reference>
<evidence type="ECO:0000313" key="2">
    <source>
        <dbReference type="EMBL" id="CAE7559390.1"/>
    </source>
</evidence>
<comment type="caution">
    <text evidence="2">The sequence shown here is derived from an EMBL/GenBank/DDBJ whole genome shotgun (WGS) entry which is preliminary data.</text>
</comment>
<evidence type="ECO:0000313" key="3">
    <source>
        <dbReference type="Proteomes" id="UP000604046"/>
    </source>
</evidence>
<dbReference type="EMBL" id="CAJNDS010002662">
    <property type="protein sequence ID" value="CAE7559390.1"/>
    <property type="molecule type" value="Genomic_DNA"/>
</dbReference>
<gene>
    <name evidence="2" type="ORF">SNAT2548_LOCUS31515</name>
</gene>
<feature type="region of interest" description="Disordered" evidence="1">
    <location>
        <begin position="193"/>
        <end position="265"/>
    </location>
</feature>
<proteinExistence type="predicted"/>
<feature type="compositionally biased region" description="Polar residues" evidence="1">
    <location>
        <begin position="203"/>
        <end position="212"/>
    </location>
</feature>
<accession>A0A812U6N0</accession>